<evidence type="ECO:0000313" key="3">
    <source>
        <dbReference type="EMBL" id="OAD78409.1"/>
    </source>
</evidence>
<protein>
    <recommendedName>
        <fullName evidence="2">PH domain-containing protein</fullName>
    </recommendedName>
</protein>
<feature type="compositionally biased region" description="Pro residues" evidence="1">
    <location>
        <begin position="443"/>
        <end position="459"/>
    </location>
</feature>
<dbReference type="GeneID" id="28995719"/>
<evidence type="ECO:0000256" key="1">
    <source>
        <dbReference type="SAM" id="MobiDB-lite"/>
    </source>
</evidence>
<feature type="compositionally biased region" description="Polar residues" evidence="1">
    <location>
        <begin position="421"/>
        <end position="432"/>
    </location>
</feature>
<dbReference type="OrthoDB" id="185175at2759"/>
<feature type="compositionally biased region" description="Low complexity" evidence="1">
    <location>
        <begin position="358"/>
        <end position="377"/>
    </location>
</feature>
<accession>A0A167PRN3</accession>
<dbReference type="SUPFAM" id="SSF50729">
    <property type="entry name" value="PH domain-like"/>
    <property type="match status" value="1"/>
</dbReference>
<evidence type="ECO:0000259" key="2">
    <source>
        <dbReference type="PROSITE" id="PS50003"/>
    </source>
</evidence>
<proteinExistence type="predicted"/>
<feature type="domain" description="PH" evidence="2">
    <location>
        <begin position="203"/>
        <end position="303"/>
    </location>
</feature>
<reference evidence="4" key="1">
    <citation type="submission" date="2015-06" db="EMBL/GenBank/DDBJ databases">
        <title>Expansion of signal transduction pathways in fungi by whole-genome duplication.</title>
        <authorList>
            <consortium name="DOE Joint Genome Institute"/>
            <person name="Corrochano L.M."/>
            <person name="Kuo A."/>
            <person name="Marcet-Houben M."/>
            <person name="Polaino S."/>
            <person name="Salamov A."/>
            <person name="Villalobos J.M."/>
            <person name="Alvarez M.I."/>
            <person name="Avalos J."/>
            <person name="Benito E.P."/>
            <person name="Benoit I."/>
            <person name="Burger G."/>
            <person name="Camino L.P."/>
            <person name="Canovas D."/>
            <person name="Cerda-Olmedo E."/>
            <person name="Cheng J.-F."/>
            <person name="Dominguez A."/>
            <person name="Elias M."/>
            <person name="Eslava A.P."/>
            <person name="Glaser F."/>
            <person name="Grimwood J."/>
            <person name="Gutierrez G."/>
            <person name="Heitman J."/>
            <person name="Henrissat B."/>
            <person name="Iturriaga E.A."/>
            <person name="Lang B.F."/>
            <person name="Lavin J.L."/>
            <person name="Lee S."/>
            <person name="Li W."/>
            <person name="Lindquist E."/>
            <person name="Lopez-Garcia S."/>
            <person name="Luque E.M."/>
            <person name="Marcos A.T."/>
            <person name="Martin J."/>
            <person name="McCluskey K."/>
            <person name="Medina H.R."/>
            <person name="Miralles-Duran A."/>
            <person name="Miyazaki A."/>
            <person name="Munoz-Torres E."/>
            <person name="Oguiza J.A."/>
            <person name="Ohm R."/>
            <person name="Olmedo M."/>
            <person name="Orejas M."/>
            <person name="Ortiz-Castellanos L."/>
            <person name="Pisabarro A.G."/>
            <person name="Rodriguez-Romero J."/>
            <person name="Ruiz-Herrera J."/>
            <person name="Ruiz-Vazquez R."/>
            <person name="Sanz C."/>
            <person name="Schackwitz W."/>
            <person name="Schmutz J."/>
            <person name="Shahriari M."/>
            <person name="Shelest E."/>
            <person name="Silva-Franco F."/>
            <person name="Soanes D."/>
            <person name="Syed K."/>
            <person name="Tagua V.G."/>
            <person name="Talbot N.J."/>
            <person name="Thon M."/>
            <person name="De vries R.P."/>
            <person name="Wiebenga A."/>
            <person name="Yadav J.S."/>
            <person name="Braun E.L."/>
            <person name="Baker S."/>
            <person name="Garre V."/>
            <person name="Horwitz B."/>
            <person name="Torres-Martinez S."/>
            <person name="Idnurm A."/>
            <person name="Herrera-Estrella A."/>
            <person name="Gabaldon T."/>
            <person name="Grigoriev I.V."/>
        </authorList>
    </citation>
    <scope>NUCLEOTIDE SEQUENCE [LARGE SCALE GENOMIC DNA]</scope>
    <source>
        <strain evidence="4">NRRL 1555(-)</strain>
    </source>
</reference>
<organism evidence="3 4">
    <name type="scientific">Phycomyces blakesleeanus (strain ATCC 8743b / DSM 1359 / FGSC 10004 / NBRC 33097 / NRRL 1555)</name>
    <dbReference type="NCBI Taxonomy" id="763407"/>
    <lineage>
        <taxon>Eukaryota</taxon>
        <taxon>Fungi</taxon>
        <taxon>Fungi incertae sedis</taxon>
        <taxon>Mucoromycota</taxon>
        <taxon>Mucoromycotina</taxon>
        <taxon>Mucoromycetes</taxon>
        <taxon>Mucorales</taxon>
        <taxon>Phycomycetaceae</taxon>
        <taxon>Phycomyces</taxon>
    </lineage>
</organism>
<name>A0A167PRN3_PHYB8</name>
<dbReference type="EMBL" id="KV440973">
    <property type="protein sequence ID" value="OAD78409.1"/>
    <property type="molecule type" value="Genomic_DNA"/>
</dbReference>
<dbReference type="STRING" id="763407.A0A167PRN3"/>
<dbReference type="InterPro" id="IPR001849">
    <property type="entry name" value="PH_domain"/>
</dbReference>
<dbReference type="Pfam" id="PF00169">
    <property type="entry name" value="PH"/>
    <property type="match status" value="1"/>
</dbReference>
<dbReference type="AlphaFoldDB" id="A0A167PRN3"/>
<evidence type="ECO:0000313" key="4">
    <source>
        <dbReference type="Proteomes" id="UP000077315"/>
    </source>
</evidence>
<feature type="region of interest" description="Disordered" evidence="1">
    <location>
        <begin position="358"/>
        <end position="384"/>
    </location>
</feature>
<dbReference type="Proteomes" id="UP000077315">
    <property type="component" value="Unassembled WGS sequence"/>
</dbReference>
<keyword evidence="4" id="KW-1185">Reference proteome</keyword>
<dbReference type="VEuPathDB" id="FungiDB:PHYBLDRAFT_163524"/>
<dbReference type="InterPro" id="IPR011993">
    <property type="entry name" value="PH-like_dom_sf"/>
</dbReference>
<dbReference type="InParanoid" id="A0A167PRN3"/>
<dbReference type="PROSITE" id="PS50003">
    <property type="entry name" value="PH_DOMAIN"/>
    <property type="match status" value="1"/>
</dbReference>
<gene>
    <name evidence="3" type="ORF">PHYBLDRAFT_163524</name>
</gene>
<dbReference type="Gene3D" id="2.30.29.30">
    <property type="entry name" value="Pleckstrin-homology domain (PH domain)/Phosphotyrosine-binding domain (PTB)"/>
    <property type="match status" value="1"/>
</dbReference>
<sequence length="466" mass="51701">MAPPAPSLVLQDAIHDTPTETRVLSTSAILKNRAEKAALRRSIQSQYSVTSTNSTHSQRYSLASSIGSVDNTQRRWSAESGTFDYVPQLSPTGTSFSSLSPSSRLLLSGATSSESFRHQELSRFLPQRHTKAYSDPSPKMPSVALTLTLANNAESSTDNSNHHSSPTNNNINTMNNEISRILTTTEAPLLDPWCMCVKTALENVICHAWLQKYESSTFAFVRTWKRRYVVLVDKTVHIFKSPKPTNPSKEHFLLTEDTFVFVTEEFKKGYVLELRKPLCKWYLRCESVAQMKIWLEAMKKIVACVKLGHQGQMTAGLLSHLELVDNFRLLAIKPDSNNTKDERSADRDDQQTAAVIISRSKSGSSNSRGGSVHNNSGAGDQYSCTLARDHLPGDIVPNKRWKEARSRSIQTALSTNRLSSSFFPTPKRQSLAQIPGWEATLPPQMPPPQSTPPPPPVPQLPAVSEV</sequence>
<dbReference type="CDD" id="cd00821">
    <property type="entry name" value="PH"/>
    <property type="match status" value="1"/>
</dbReference>
<dbReference type="SMART" id="SM00233">
    <property type="entry name" value="PH"/>
    <property type="match status" value="1"/>
</dbReference>
<feature type="region of interest" description="Disordered" evidence="1">
    <location>
        <begin position="421"/>
        <end position="466"/>
    </location>
</feature>
<dbReference type="RefSeq" id="XP_018296449.1">
    <property type="nucleotide sequence ID" value="XM_018434813.1"/>
</dbReference>